<reference evidence="4" key="1">
    <citation type="journal article" date="2023" name="Genome Biol. Evol.">
        <title>Long-read-based Genome Assembly of Drosophila gunungcola Reveals Fewer Chemosensory Genes in Flower-breeding Species.</title>
        <authorList>
            <person name="Negi A."/>
            <person name="Liao B.Y."/>
            <person name="Yeh S.D."/>
        </authorList>
    </citation>
    <scope>NUCLEOTIDE SEQUENCE</scope>
    <source>
        <strain evidence="4">Sukarami</strain>
    </source>
</reference>
<dbReference type="SMART" id="SM00043">
    <property type="entry name" value="CY"/>
    <property type="match status" value="1"/>
</dbReference>
<feature type="chain" id="PRO_5040172923" description="Cystatin domain-containing protein" evidence="2">
    <location>
        <begin position="21"/>
        <end position="123"/>
    </location>
</feature>
<dbReference type="Gene3D" id="3.10.450.10">
    <property type="match status" value="1"/>
</dbReference>
<dbReference type="SUPFAM" id="SSF54403">
    <property type="entry name" value="Cystatin/monellin"/>
    <property type="match status" value="1"/>
</dbReference>
<dbReference type="OrthoDB" id="6357437at2759"/>
<organism evidence="4 5">
    <name type="scientific">Drosophila gunungcola</name>
    <name type="common">fruit fly</name>
    <dbReference type="NCBI Taxonomy" id="103775"/>
    <lineage>
        <taxon>Eukaryota</taxon>
        <taxon>Metazoa</taxon>
        <taxon>Ecdysozoa</taxon>
        <taxon>Arthropoda</taxon>
        <taxon>Hexapoda</taxon>
        <taxon>Insecta</taxon>
        <taxon>Pterygota</taxon>
        <taxon>Neoptera</taxon>
        <taxon>Endopterygota</taxon>
        <taxon>Diptera</taxon>
        <taxon>Brachycera</taxon>
        <taxon>Muscomorpha</taxon>
        <taxon>Ephydroidea</taxon>
        <taxon>Drosophilidae</taxon>
        <taxon>Drosophila</taxon>
        <taxon>Sophophora</taxon>
    </lineage>
</organism>
<dbReference type="Pfam" id="PF00031">
    <property type="entry name" value="Cystatin"/>
    <property type="match status" value="1"/>
</dbReference>
<dbReference type="CDD" id="cd00042">
    <property type="entry name" value="CY"/>
    <property type="match status" value="1"/>
</dbReference>
<dbReference type="PANTHER" id="PTHR12319">
    <property type="entry name" value="CYSTATIN-RELATED"/>
    <property type="match status" value="1"/>
</dbReference>
<feature type="signal peptide" evidence="2">
    <location>
        <begin position="1"/>
        <end position="20"/>
    </location>
</feature>
<feature type="domain" description="Cystatin" evidence="3">
    <location>
        <begin position="22"/>
        <end position="114"/>
    </location>
</feature>
<evidence type="ECO:0000256" key="2">
    <source>
        <dbReference type="SAM" id="SignalP"/>
    </source>
</evidence>
<dbReference type="GO" id="GO:0004869">
    <property type="term" value="F:cysteine-type endopeptidase inhibitor activity"/>
    <property type="evidence" value="ECO:0007669"/>
    <property type="project" value="InterPro"/>
</dbReference>
<comment type="similarity">
    <text evidence="1">Belongs to the cystatin family.</text>
</comment>
<evidence type="ECO:0000259" key="3">
    <source>
        <dbReference type="SMART" id="SM00043"/>
    </source>
</evidence>
<protein>
    <recommendedName>
        <fullName evidence="3">Cystatin domain-containing protein</fullName>
    </recommendedName>
</protein>
<keyword evidence="2" id="KW-0732">Signal</keyword>
<dbReference type="PROSITE" id="PS00287">
    <property type="entry name" value="CYSTATIN"/>
    <property type="match status" value="1"/>
</dbReference>
<dbReference type="EMBL" id="JAMKOV010000001">
    <property type="protein sequence ID" value="KAI8043968.1"/>
    <property type="molecule type" value="Genomic_DNA"/>
</dbReference>
<dbReference type="InterPro" id="IPR000010">
    <property type="entry name" value="Cystatin_dom"/>
</dbReference>
<sequence>MQAMKVIFVLGLTLAVAVDGRLPPGAAKPLEGDDLSAARELLTTTLAKLATGDGPNYEVVNVLSASSQVVAGSLHKFDVELSNGSDNKECTVKIWSRPWLAAEGTATNVKIKCQDEAEIDNTW</sequence>
<dbReference type="PANTHER" id="PTHR12319:SF2">
    <property type="entry name" value="CYSTATIN-LIKE PROTEIN-RELATED"/>
    <property type="match status" value="1"/>
</dbReference>
<keyword evidence="5" id="KW-1185">Reference proteome</keyword>
<comment type="caution">
    <text evidence="4">The sequence shown here is derived from an EMBL/GenBank/DDBJ whole genome shotgun (WGS) entry which is preliminary data.</text>
</comment>
<evidence type="ECO:0000256" key="1">
    <source>
        <dbReference type="ARBA" id="ARBA00009403"/>
    </source>
</evidence>
<dbReference type="InterPro" id="IPR053128">
    <property type="entry name" value="Cystatin-like"/>
</dbReference>
<dbReference type="Proteomes" id="UP001059596">
    <property type="component" value="Chromosome 3R"/>
</dbReference>
<dbReference type="AlphaFoldDB" id="A0A9P9YVP4"/>
<evidence type="ECO:0000313" key="5">
    <source>
        <dbReference type="Proteomes" id="UP001059596"/>
    </source>
</evidence>
<evidence type="ECO:0000313" key="4">
    <source>
        <dbReference type="EMBL" id="KAI8043968.1"/>
    </source>
</evidence>
<name>A0A9P9YVP4_9MUSC</name>
<dbReference type="InterPro" id="IPR018073">
    <property type="entry name" value="Prot_inh_cystat_CS"/>
</dbReference>
<accession>A0A9P9YVP4</accession>
<dbReference type="InterPro" id="IPR046350">
    <property type="entry name" value="Cystatin_sf"/>
</dbReference>
<proteinExistence type="inferred from homology"/>
<gene>
    <name evidence="4" type="ORF">M5D96_000116</name>
</gene>